<evidence type="ECO:0000313" key="4">
    <source>
        <dbReference type="EMBL" id="KAK1667455.1"/>
    </source>
</evidence>
<organism evidence="4 5">
    <name type="scientific">Lolium multiflorum</name>
    <name type="common">Italian ryegrass</name>
    <name type="synonym">Lolium perenne subsp. multiflorum</name>
    <dbReference type="NCBI Taxonomy" id="4521"/>
    <lineage>
        <taxon>Eukaryota</taxon>
        <taxon>Viridiplantae</taxon>
        <taxon>Streptophyta</taxon>
        <taxon>Embryophyta</taxon>
        <taxon>Tracheophyta</taxon>
        <taxon>Spermatophyta</taxon>
        <taxon>Magnoliopsida</taxon>
        <taxon>Liliopsida</taxon>
        <taxon>Poales</taxon>
        <taxon>Poaceae</taxon>
        <taxon>BOP clade</taxon>
        <taxon>Pooideae</taxon>
        <taxon>Poodae</taxon>
        <taxon>Poeae</taxon>
        <taxon>Poeae Chloroplast Group 2 (Poeae type)</taxon>
        <taxon>Loliodinae</taxon>
        <taxon>Loliinae</taxon>
        <taxon>Lolium</taxon>
    </lineage>
</organism>
<reference evidence="4" key="1">
    <citation type="submission" date="2023-07" db="EMBL/GenBank/DDBJ databases">
        <title>A chromosome-level genome assembly of Lolium multiflorum.</title>
        <authorList>
            <person name="Chen Y."/>
            <person name="Copetti D."/>
            <person name="Kolliker R."/>
            <person name="Studer B."/>
        </authorList>
    </citation>
    <scope>NUCLEOTIDE SEQUENCE</scope>
    <source>
        <strain evidence="4">02402/16</strain>
        <tissue evidence="4">Leaf</tissue>
    </source>
</reference>
<evidence type="ECO:0000313" key="5">
    <source>
        <dbReference type="Proteomes" id="UP001231189"/>
    </source>
</evidence>
<gene>
    <name evidence="4" type="ORF">QYE76_055614</name>
</gene>
<dbReference type="PANTHER" id="PTHR33026">
    <property type="entry name" value="OS06G0360600 PROTEIN"/>
    <property type="match status" value="1"/>
</dbReference>
<dbReference type="Pfam" id="PF04195">
    <property type="entry name" value="Transposase_28"/>
    <property type="match status" value="1"/>
</dbReference>
<dbReference type="Proteomes" id="UP001231189">
    <property type="component" value="Unassembled WGS sequence"/>
</dbReference>
<dbReference type="AlphaFoldDB" id="A0AAD8T1F0"/>
<keyword evidence="2" id="KW-1133">Transmembrane helix</keyword>
<dbReference type="EMBL" id="JAUUTY010000003">
    <property type="protein sequence ID" value="KAK1667455.1"/>
    <property type="molecule type" value="Genomic_DNA"/>
</dbReference>
<evidence type="ECO:0000256" key="2">
    <source>
        <dbReference type="SAM" id="Phobius"/>
    </source>
</evidence>
<dbReference type="PANTHER" id="PTHR33026:SF7">
    <property type="entry name" value="OS03G0100275 PROTEIN"/>
    <property type="match status" value="1"/>
</dbReference>
<feature type="region of interest" description="Disordered" evidence="1">
    <location>
        <begin position="229"/>
        <end position="255"/>
    </location>
</feature>
<name>A0AAD8T1F0_LOLMU</name>
<feature type="transmembrane region" description="Helical" evidence="2">
    <location>
        <begin position="105"/>
        <end position="126"/>
    </location>
</feature>
<evidence type="ECO:0000259" key="3">
    <source>
        <dbReference type="Pfam" id="PF04195"/>
    </source>
</evidence>
<protein>
    <recommendedName>
        <fullName evidence="3">Transposase (putative) gypsy type domain-containing protein</fullName>
    </recommendedName>
</protein>
<sequence length="384" mass="42969">MGKKKGTAGSSGTASAAKVGLDWSASTISKREENKMRTLGLISSVESDFAHPGSASRPRPPKGFTVMFDAFLYRGLSLPAHEFLRSLLFFYGIQLWLLTPNSILHLSIFIILCEAFLGIYPHWGLWGKISYVKRHNGNDGPPVVGAIGFVVRKEVNYFNYPMKERSGVRAQSYNWISFGTWEFDARHRAGYLSDLDYFDREIAAEEEENDEEDEDANVDEDVDDEDDYAADAERGDNGHDDGGPTWDLETQPPDSKEEAIAMALANSEVDELNELAMWDELAIQLRESALEQVVGVKRVSASFAIATKDKYNGIKRDLKKVKIELELTVLDLLHRYRNRTDTSSLTSTVPEQVHSVPRLPHLIRFTDLVVHGTGYASLMLTSTA</sequence>
<feature type="domain" description="Transposase (putative) gypsy type" evidence="3">
    <location>
        <begin position="66"/>
        <end position="128"/>
    </location>
</feature>
<proteinExistence type="predicted"/>
<keyword evidence="2" id="KW-0812">Transmembrane</keyword>
<comment type="caution">
    <text evidence="4">The sequence shown here is derived from an EMBL/GenBank/DDBJ whole genome shotgun (WGS) entry which is preliminary data.</text>
</comment>
<feature type="compositionally biased region" description="Basic and acidic residues" evidence="1">
    <location>
        <begin position="231"/>
        <end position="242"/>
    </location>
</feature>
<evidence type="ECO:0000256" key="1">
    <source>
        <dbReference type="SAM" id="MobiDB-lite"/>
    </source>
</evidence>
<dbReference type="InterPro" id="IPR007321">
    <property type="entry name" value="Transposase_28"/>
</dbReference>
<accession>A0AAD8T1F0</accession>
<keyword evidence="5" id="KW-1185">Reference proteome</keyword>
<keyword evidence="2" id="KW-0472">Membrane</keyword>